<sequence>MPAPQQLRQAGDDSGTKVYLGSLSSGMTFFTATVGAGICHAESAIRPAATRPATTTNTIPIRFIFAPPFRLGPDLATGFRIAMPPEPDKIRYMLS</sequence>
<proteinExistence type="predicted"/>
<dbReference type="AlphaFoldDB" id="E0XS75"/>
<reference evidence="1" key="1">
    <citation type="journal article" date="2011" name="Environ. Microbiol.">
        <title>Time-series analyses of Monterey Bay coastal microbial picoplankton using a 'genome proxy' microarray.</title>
        <authorList>
            <person name="Rich V.I."/>
            <person name="Pham V.D."/>
            <person name="Eppley J."/>
            <person name="Shi Y."/>
            <person name="DeLong E.F."/>
        </authorList>
    </citation>
    <scope>NUCLEOTIDE SEQUENCE</scope>
</reference>
<protein>
    <submittedName>
        <fullName evidence="1">Uncharacterized protein</fullName>
    </submittedName>
</protein>
<name>E0XS75_9PROT</name>
<dbReference type="EMBL" id="GU474859">
    <property type="protein sequence ID" value="ADI17266.1"/>
    <property type="molecule type" value="Genomic_DNA"/>
</dbReference>
<evidence type="ECO:0000313" key="1">
    <source>
        <dbReference type="EMBL" id="ADI17266.1"/>
    </source>
</evidence>
<accession>E0XS75</accession>
<organism evidence="1">
    <name type="scientific">uncultured alpha proteobacterium HF0070_17D04</name>
    <dbReference type="NCBI Taxonomy" id="710805"/>
    <lineage>
        <taxon>Bacteria</taxon>
        <taxon>Pseudomonadati</taxon>
        <taxon>Pseudomonadota</taxon>
        <taxon>Alphaproteobacteria</taxon>
        <taxon>environmental samples</taxon>
    </lineage>
</organism>